<dbReference type="Proteomes" id="UP000195840">
    <property type="component" value="Unassembled WGS sequence"/>
</dbReference>
<evidence type="ECO:0000313" key="2">
    <source>
        <dbReference type="Proteomes" id="UP000195840"/>
    </source>
</evidence>
<dbReference type="AlphaFoldDB" id="A0AB73NHC8"/>
<evidence type="ECO:0000313" key="1">
    <source>
        <dbReference type="EMBL" id="OVZ78998.1"/>
    </source>
</evidence>
<dbReference type="EMBL" id="NHOG01000019">
    <property type="protein sequence ID" value="OVZ78998.1"/>
    <property type="molecule type" value="Genomic_DNA"/>
</dbReference>
<dbReference type="RefSeq" id="WP_087795717.1">
    <property type="nucleotide sequence ID" value="NZ_CAWNET010000011.1"/>
</dbReference>
<keyword evidence="2" id="KW-1185">Reference proteome</keyword>
<organism evidence="1 2">
    <name type="scientific">Yersinia kristensenii</name>
    <dbReference type="NCBI Taxonomy" id="28152"/>
    <lineage>
        <taxon>Bacteria</taxon>
        <taxon>Pseudomonadati</taxon>
        <taxon>Pseudomonadota</taxon>
        <taxon>Gammaproteobacteria</taxon>
        <taxon>Enterobacterales</taxon>
        <taxon>Yersiniaceae</taxon>
        <taxon>Yersinia</taxon>
    </lineage>
</organism>
<protein>
    <submittedName>
        <fullName evidence="1">Uncharacterized protein</fullName>
    </submittedName>
</protein>
<name>A0AB73NHC8_YERKR</name>
<gene>
    <name evidence="1" type="ORF">CBW52_18010</name>
</gene>
<comment type="caution">
    <text evidence="1">The sequence shown here is derived from an EMBL/GenBank/DDBJ whole genome shotgun (WGS) entry which is preliminary data.</text>
</comment>
<proteinExistence type="predicted"/>
<sequence>MSEEKVKVRSKDWRVCRFYAQYLDNKYPGEFPEHDPGNAENCLRNINVFLEKKHTFTFSHNQEVNDLEIMAGYAILPEEAFSWLKNNERATFYLWAVIYLDTQNHTPFITPEQDKNRIRKHSWRDGLPKVNTYKALYLIDSPSTHHERLRIIKEYFDGAHSLNQKGAKIAHMENLKQQWLDNNHRAQQFTWLNPDDEEMCHWFWSRIKDKQVDTPGEKKTVTQFFIPSSVRDYYLASLTAYDLWQAPEDSRELFKSRINHSWHQQKQKEKYRKDDKKAINTYVRKDVKDMLDNIVTEYNLRMSDVLEMLITEKYHSM</sequence>
<reference evidence="1 2" key="1">
    <citation type="submission" date="2017-05" db="EMBL/GenBank/DDBJ databases">
        <title>Whole genome sequencing of Yersinia kristensenii.</title>
        <authorList>
            <person name="Campioni F."/>
        </authorList>
    </citation>
    <scope>NUCLEOTIDE SEQUENCE [LARGE SCALE GENOMIC DNA]</scope>
    <source>
        <strain evidence="1 2">CFSAN060538</strain>
    </source>
</reference>
<accession>A0AB73NHC8</accession>